<feature type="transmembrane region" description="Helical" evidence="5">
    <location>
        <begin position="379"/>
        <end position="399"/>
    </location>
</feature>
<keyword evidence="5" id="KW-0812">Transmembrane</keyword>
<evidence type="ECO:0000313" key="6">
    <source>
        <dbReference type="EMBL" id="SDI30206.1"/>
    </source>
</evidence>
<dbReference type="AlphaFoldDB" id="A0A1G8JGA9"/>
<dbReference type="InterPro" id="IPR050768">
    <property type="entry name" value="UPF0353/GerABKA_families"/>
</dbReference>
<dbReference type="GO" id="GO:0005886">
    <property type="term" value="C:plasma membrane"/>
    <property type="evidence" value="ECO:0007669"/>
    <property type="project" value="UniProtKB-SubCell"/>
</dbReference>
<dbReference type="EMBL" id="FNEN01000001">
    <property type="protein sequence ID" value="SDI30206.1"/>
    <property type="molecule type" value="Genomic_DNA"/>
</dbReference>
<comment type="subcellular location">
    <subcellularLocation>
        <location evidence="4">Cell membrane</location>
    </subcellularLocation>
    <subcellularLocation>
        <location evidence="1">Membrane</location>
        <topology evidence="1">Multi-pass membrane protein</topology>
    </subcellularLocation>
</comment>
<dbReference type="Pfam" id="PF03323">
    <property type="entry name" value="GerA"/>
    <property type="match status" value="1"/>
</dbReference>
<evidence type="ECO:0000256" key="5">
    <source>
        <dbReference type="SAM" id="Phobius"/>
    </source>
</evidence>
<keyword evidence="3 4" id="KW-0472">Membrane</keyword>
<sequence>MMETNEAQTLTNSLQENEKIFHDRLNIDASFDVGMRKINVLGKEVQFYYVNSLNDEQIAIQVLRELMDLEKFNMETNSARETIENHIAHIQVDVTAEVDQCIFHLLSGLIFILIEGEHEAFIVDVRNYPGREPAEPDTERVTRGARDGYTENIIENAGLTRRRLRDERLRNEIVQVGVRSQTDIAVSYIDGIVDPDLVNIVKQELDKINIDSITMADKAVEEYILNQGWNPFPLVRFTERPDVAAAHLTEGHMLLMVDTSPTIMILPTTIFHHVQHAEEFRQSSAVGTFLRWIRFIGMLAAVFIVPFWLLLVLEPDLVPAGLDYIGVEDEGNVPIFAQMLIGELGVELIRMAAIHTSAPLGTALGFVAALLVGEIAIDVGLLTAEVILYVALGAVGIFASPSHELGVALKMVRLLFIFAVGIFTSYGYVIALTVVFILMVRMKPMNKPYLWPLLPFDPAAMWQIVARTGVPTMRLRPRIVDPKNVVRQTKP</sequence>
<dbReference type="GO" id="GO:0009847">
    <property type="term" value="P:spore germination"/>
    <property type="evidence" value="ECO:0007669"/>
    <property type="project" value="UniProtKB-UniRule"/>
</dbReference>
<dbReference type="PANTHER" id="PTHR22550:SF9">
    <property type="entry name" value="STAGE V SPORULATION PROTEIN AF"/>
    <property type="match status" value="1"/>
</dbReference>
<protein>
    <submittedName>
        <fullName evidence="6">Stage V sporulation protein AF</fullName>
    </submittedName>
</protein>
<name>A0A1G8JGA9_9BACI</name>
<evidence type="ECO:0000256" key="3">
    <source>
        <dbReference type="ARBA" id="ARBA00023136"/>
    </source>
</evidence>
<evidence type="ECO:0000256" key="4">
    <source>
        <dbReference type="PIRNR" id="PIRNR005690"/>
    </source>
</evidence>
<evidence type="ECO:0000256" key="2">
    <source>
        <dbReference type="ARBA" id="ARBA00005278"/>
    </source>
</evidence>
<comment type="similarity">
    <text evidence="2 4">Belongs to the GerABKA family.</text>
</comment>
<evidence type="ECO:0000313" key="7">
    <source>
        <dbReference type="Proteomes" id="UP000198853"/>
    </source>
</evidence>
<dbReference type="OrthoDB" id="9772630at2"/>
<dbReference type="PIRSF" id="PIRSF005690">
    <property type="entry name" value="GerBA"/>
    <property type="match status" value="1"/>
</dbReference>
<dbReference type="PANTHER" id="PTHR22550">
    <property type="entry name" value="SPORE GERMINATION PROTEIN"/>
    <property type="match status" value="1"/>
</dbReference>
<proteinExistence type="inferred from homology"/>
<feature type="transmembrane region" description="Helical" evidence="5">
    <location>
        <begin position="348"/>
        <end position="372"/>
    </location>
</feature>
<keyword evidence="7" id="KW-1185">Reference proteome</keyword>
<evidence type="ECO:0000256" key="1">
    <source>
        <dbReference type="ARBA" id="ARBA00004141"/>
    </source>
</evidence>
<dbReference type="InterPro" id="IPR004995">
    <property type="entry name" value="Spore_Ger"/>
</dbReference>
<gene>
    <name evidence="6" type="ORF">SAMN04488123_101213</name>
</gene>
<dbReference type="Proteomes" id="UP000198853">
    <property type="component" value="Unassembled WGS sequence"/>
</dbReference>
<organism evidence="6 7">
    <name type="scientific">Natribacillus halophilus</name>
    <dbReference type="NCBI Taxonomy" id="549003"/>
    <lineage>
        <taxon>Bacteria</taxon>
        <taxon>Bacillati</taxon>
        <taxon>Bacillota</taxon>
        <taxon>Bacilli</taxon>
        <taxon>Bacillales</taxon>
        <taxon>Bacillaceae</taxon>
        <taxon>Natribacillus</taxon>
    </lineage>
</organism>
<feature type="transmembrane region" description="Helical" evidence="5">
    <location>
        <begin position="292"/>
        <end position="313"/>
    </location>
</feature>
<reference evidence="6 7" key="1">
    <citation type="submission" date="2016-10" db="EMBL/GenBank/DDBJ databases">
        <authorList>
            <person name="de Groot N.N."/>
        </authorList>
    </citation>
    <scope>NUCLEOTIDE SEQUENCE [LARGE SCALE GENOMIC DNA]</scope>
    <source>
        <strain evidence="6 7">DSM 21771</strain>
    </source>
</reference>
<keyword evidence="5" id="KW-1133">Transmembrane helix</keyword>
<accession>A0A1G8JGA9</accession>
<dbReference type="RefSeq" id="WP_090395691.1">
    <property type="nucleotide sequence ID" value="NZ_FNEN01000001.1"/>
</dbReference>
<feature type="transmembrane region" description="Helical" evidence="5">
    <location>
        <begin position="411"/>
        <end position="440"/>
    </location>
</feature>